<protein>
    <recommendedName>
        <fullName evidence="4">Ornithine decarboxylase antizyme</fullName>
    </recommendedName>
</protein>
<proteinExistence type="inferred from homology"/>
<sequence>MSSLLSQKSSPSPTNGRHTVGDGAAIFDNDANVLAVCQLQGANNMYYYSTTFSGGGREKCPPDGGSSSCVTGNSTPFPPLLKHITPTSFSHSSYDVSPSPVMPSHSISNRQFPRPISSSATSNSSDMLTPPLTPDSFDHSGIGNLPAQNPKAPKDTLDFLLTLFPRHGLVALPYAKSMSISAPNLGAAFDGVILDLPGEQRTLYVDGSSAESVNLRESIVALLDLADERLGCSGLVIVLDRSCLNLGALLHSLMYVGGTVITRPPFEVDATFILVGLEV</sequence>
<dbReference type="GO" id="GO:0005634">
    <property type="term" value="C:nucleus"/>
    <property type="evidence" value="ECO:0007669"/>
    <property type="project" value="TreeGrafter"/>
</dbReference>
<evidence type="ECO:0000256" key="3">
    <source>
        <dbReference type="ARBA" id="ARBA00011486"/>
    </source>
</evidence>
<dbReference type="GO" id="GO:0045732">
    <property type="term" value="P:positive regulation of protein catabolic process"/>
    <property type="evidence" value="ECO:0007669"/>
    <property type="project" value="TreeGrafter"/>
</dbReference>
<evidence type="ECO:0000256" key="2">
    <source>
        <dbReference type="ARBA" id="ARBA00008796"/>
    </source>
</evidence>
<feature type="compositionally biased region" description="Polar residues" evidence="6">
    <location>
        <begin position="105"/>
        <end position="127"/>
    </location>
</feature>
<dbReference type="GO" id="GO:0008073">
    <property type="term" value="F:ornithine decarboxylase inhibitor activity"/>
    <property type="evidence" value="ECO:0007669"/>
    <property type="project" value="InterPro"/>
</dbReference>
<dbReference type="STRING" id="946122.A0A0C2XHQ2"/>
<evidence type="ECO:0000256" key="5">
    <source>
        <dbReference type="ARBA" id="ARBA00022758"/>
    </source>
</evidence>
<dbReference type="GO" id="GO:0075523">
    <property type="term" value="P:viral translational frameshifting"/>
    <property type="evidence" value="ECO:0007669"/>
    <property type="project" value="UniProtKB-KW"/>
</dbReference>
<feature type="region of interest" description="Disordered" evidence="6">
    <location>
        <begin position="1"/>
        <end position="21"/>
    </location>
</feature>
<feature type="compositionally biased region" description="Low complexity" evidence="6">
    <location>
        <begin position="1"/>
        <end position="13"/>
    </location>
</feature>
<evidence type="ECO:0000313" key="8">
    <source>
        <dbReference type="Proteomes" id="UP000054549"/>
    </source>
</evidence>
<dbReference type="PANTHER" id="PTHR10279">
    <property type="entry name" value="ORNITHINE DECARBOXYLASE ANTIZYME"/>
    <property type="match status" value="1"/>
</dbReference>
<comment type="subunit">
    <text evidence="3">Interacts with ODC and thereby sterically blocks ODC homodimerization.</text>
</comment>
<dbReference type="InterPro" id="IPR038581">
    <property type="entry name" value="ODC_AZ_sf"/>
</dbReference>
<dbReference type="InterPro" id="IPR016181">
    <property type="entry name" value="Acyl_CoA_acyltransferase"/>
</dbReference>
<dbReference type="AlphaFoldDB" id="A0A0C2XHQ2"/>
<dbReference type="Proteomes" id="UP000054549">
    <property type="component" value="Unassembled WGS sequence"/>
</dbReference>
<dbReference type="SUPFAM" id="SSF55729">
    <property type="entry name" value="Acyl-CoA N-acyltransferases (Nat)"/>
    <property type="match status" value="1"/>
</dbReference>
<evidence type="ECO:0000256" key="4">
    <source>
        <dbReference type="ARBA" id="ARBA00017712"/>
    </source>
</evidence>
<name>A0A0C2XHQ2_AMAMK</name>
<reference evidence="7 8" key="1">
    <citation type="submission" date="2014-04" db="EMBL/GenBank/DDBJ databases">
        <title>Evolutionary Origins and Diversification of the Mycorrhizal Mutualists.</title>
        <authorList>
            <consortium name="DOE Joint Genome Institute"/>
            <consortium name="Mycorrhizal Genomics Consortium"/>
            <person name="Kohler A."/>
            <person name="Kuo A."/>
            <person name="Nagy L.G."/>
            <person name="Floudas D."/>
            <person name="Copeland A."/>
            <person name="Barry K.W."/>
            <person name="Cichocki N."/>
            <person name="Veneault-Fourrey C."/>
            <person name="LaButti K."/>
            <person name="Lindquist E.A."/>
            <person name="Lipzen A."/>
            <person name="Lundell T."/>
            <person name="Morin E."/>
            <person name="Murat C."/>
            <person name="Riley R."/>
            <person name="Ohm R."/>
            <person name="Sun H."/>
            <person name="Tunlid A."/>
            <person name="Henrissat B."/>
            <person name="Grigoriev I.V."/>
            <person name="Hibbett D.S."/>
            <person name="Martin F."/>
        </authorList>
    </citation>
    <scope>NUCLEOTIDE SEQUENCE [LARGE SCALE GENOMIC DNA]</scope>
    <source>
        <strain evidence="7 8">Koide BX008</strain>
    </source>
</reference>
<comment type="function">
    <text evidence="1">Ornithine decarboxylase (ODC) antizyme protein that negatively regulates ODC activity and intracellular polyamine biosynthesis in response to increased intracellular polyamine levels. Binds to ODC monomers, inhibiting the assembly of the functional ODC homodimer, and targets the monomers for ubiquitin-independent proteolytic destruction by the 26S proteasome.</text>
</comment>
<dbReference type="OrthoDB" id="5959761at2759"/>
<evidence type="ECO:0000256" key="6">
    <source>
        <dbReference type="SAM" id="MobiDB-lite"/>
    </source>
</evidence>
<evidence type="ECO:0000256" key="1">
    <source>
        <dbReference type="ARBA" id="ARBA00002307"/>
    </source>
</evidence>
<dbReference type="Gene3D" id="3.40.630.60">
    <property type="match status" value="1"/>
</dbReference>
<dbReference type="InterPro" id="IPR002993">
    <property type="entry name" value="ODC_AZ"/>
</dbReference>
<dbReference type="Pfam" id="PF02100">
    <property type="entry name" value="ODC_AZ"/>
    <property type="match status" value="1"/>
</dbReference>
<dbReference type="PANTHER" id="PTHR10279:SF10">
    <property type="entry name" value="ORNITHINE DECARBOXYLASE ANTIZYME"/>
    <property type="match status" value="1"/>
</dbReference>
<comment type="similarity">
    <text evidence="2">Belongs to the ODC antizyme family.</text>
</comment>
<organism evidence="7 8">
    <name type="scientific">Amanita muscaria (strain Koide BX008)</name>
    <dbReference type="NCBI Taxonomy" id="946122"/>
    <lineage>
        <taxon>Eukaryota</taxon>
        <taxon>Fungi</taxon>
        <taxon>Dikarya</taxon>
        <taxon>Basidiomycota</taxon>
        <taxon>Agaricomycotina</taxon>
        <taxon>Agaricomycetes</taxon>
        <taxon>Agaricomycetidae</taxon>
        <taxon>Agaricales</taxon>
        <taxon>Pluteineae</taxon>
        <taxon>Amanitaceae</taxon>
        <taxon>Amanita</taxon>
    </lineage>
</organism>
<evidence type="ECO:0000313" key="7">
    <source>
        <dbReference type="EMBL" id="KIL68981.1"/>
    </source>
</evidence>
<gene>
    <name evidence="7" type="ORF">M378DRAFT_8395</name>
</gene>
<keyword evidence="5" id="KW-0688">Ribosomal frameshifting</keyword>
<accession>A0A0C2XHQ2</accession>
<dbReference type="EMBL" id="KN818227">
    <property type="protein sequence ID" value="KIL68981.1"/>
    <property type="molecule type" value="Genomic_DNA"/>
</dbReference>
<dbReference type="HOGENOM" id="CLU_081620_0_0_1"/>
<dbReference type="GO" id="GO:0005737">
    <property type="term" value="C:cytoplasm"/>
    <property type="evidence" value="ECO:0007669"/>
    <property type="project" value="TreeGrafter"/>
</dbReference>
<dbReference type="InParanoid" id="A0A0C2XHQ2"/>
<feature type="region of interest" description="Disordered" evidence="6">
    <location>
        <begin position="92"/>
        <end position="148"/>
    </location>
</feature>
<keyword evidence="8" id="KW-1185">Reference proteome</keyword>